<dbReference type="PANTHER" id="PTHR46543:SF1">
    <property type="entry name" value="ZINC FINGER CCHC DOMAIN-CONTAINING PROTEIN 7"/>
    <property type="match status" value="1"/>
</dbReference>
<proteinExistence type="predicted"/>
<dbReference type="SMART" id="SM00343">
    <property type="entry name" value="ZnF_C2HC"/>
    <property type="match status" value="5"/>
</dbReference>
<feature type="region of interest" description="Disordered" evidence="8">
    <location>
        <begin position="1"/>
        <end position="61"/>
    </location>
</feature>
<feature type="domain" description="CCHC-type" evidence="9">
    <location>
        <begin position="326"/>
        <end position="341"/>
    </location>
</feature>
<feature type="compositionally biased region" description="Basic and acidic residues" evidence="8">
    <location>
        <begin position="283"/>
        <end position="303"/>
    </location>
</feature>
<protein>
    <recommendedName>
        <fullName evidence="9">CCHC-type domain-containing protein</fullName>
    </recommendedName>
</protein>
<keyword evidence="4 7" id="KW-0863">Zinc-finger</keyword>
<keyword evidence="2" id="KW-0479">Metal-binding</keyword>
<evidence type="ECO:0000256" key="1">
    <source>
        <dbReference type="ARBA" id="ARBA00004123"/>
    </source>
</evidence>
<evidence type="ECO:0000313" key="10">
    <source>
        <dbReference type="EMBL" id="KAK1001305.1"/>
    </source>
</evidence>
<evidence type="ECO:0000256" key="8">
    <source>
        <dbReference type="SAM" id="MobiDB-lite"/>
    </source>
</evidence>
<evidence type="ECO:0000256" key="4">
    <source>
        <dbReference type="ARBA" id="ARBA00022771"/>
    </source>
</evidence>
<keyword evidence="6" id="KW-0539">Nucleus</keyword>
<dbReference type="GO" id="GO:0071036">
    <property type="term" value="P:nuclear polyadenylation-dependent snoRNA catabolic process"/>
    <property type="evidence" value="ECO:0007669"/>
    <property type="project" value="TreeGrafter"/>
</dbReference>
<feature type="region of interest" description="Disordered" evidence="8">
    <location>
        <begin position="278"/>
        <end position="303"/>
    </location>
</feature>
<evidence type="ECO:0000256" key="7">
    <source>
        <dbReference type="PROSITE-ProRule" id="PRU00047"/>
    </source>
</evidence>
<dbReference type="GO" id="GO:0071031">
    <property type="term" value="P:nuclear mRNA surveillance of mRNA 3'-end processing"/>
    <property type="evidence" value="ECO:0007669"/>
    <property type="project" value="TreeGrafter"/>
</dbReference>
<sequence length="512" mass="56802">MARTKAASKKRKADAQLDMTEGATSRQDVFDNRLTTQPNESDSRTNAVGRKRQRTDGVPSRELTLPDIEPKQLRHQIRVEMQKRGNTAIEALMYFTAPGRPNRTIAQKFLKTWMQTRHGDVSVRENSEGTVDRVSDSDFSVGEVTLVTGGNGGGSDDEIEVRQARPHQEQTNLEYRARGKAGASDGPAASNIRPKLLRKAIGREMKRTQNSLMDILAAFCKPDMPYHEIAQDLFNKWYHPLGKVASQPGPEPVPESAQVEAGLISDSDDVSVGEVTPVIAPSIDHDPEPRSASPDDDRPRLRDLDREDRELQATYFLLTDPEAVVRCLSCGEVGHLDYVCPGNTCKHCGTTDEHLSDACPTIRKCSKCRQRGHVHYDCDRRAVRGGSAGDPCDICGRTGHVEEECSGLWRTIGRVDSQRPVRKIPVEMMRKACYNCGSDSHWGDDCDSLPHFLLEKVGEGGTWSARNADQYVDYGEGGPPQQQGHGRNRGARRSPPPQACQLQQFDDYGGDW</sequence>
<evidence type="ECO:0000256" key="6">
    <source>
        <dbReference type="ARBA" id="ARBA00023242"/>
    </source>
</evidence>
<feature type="compositionally biased region" description="Basic residues" evidence="8">
    <location>
        <begin position="1"/>
        <end position="12"/>
    </location>
</feature>
<feature type="region of interest" description="Disordered" evidence="8">
    <location>
        <begin position="470"/>
        <end position="512"/>
    </location>
</feature>
<evidence type="ECO:0000313" key="11">
    <source>
        <dbReference type="Proteomes" id="UP001175353"/>
    </source>
</evidence>
<accession>A0AAN6KTX2</accession>
<dbReference type="PROSITE" id="PS50158">
    <property type="entry name" value="ZF_CCHC"/>
    <property type="match status" value="3"/>
</dbReference>
<dbReference type="GO" id="GO:0071039">
    <property type="term" value="P:nuclear polyadenylation-dependent CUT catabolic process"/>
    <property type="evidence" value="ECO:0007669"/>
    <property type="project" value="TreeGrafter"/>
</dbReference>
<dbReference type="EMBL" id="JAUJLE010000034">
    <property type="protein sequence ID" value="KAK1001305.1"/>
    <property type="molecule type" value="Genomic_DNA"/>
</dbReference>
<evidence type="ECO:0000256" key="5">
    <source>
        <dbReference type="ARBA" id="ARBA00022833"/>
    </source>
</evidence>
<feature type="domain" description="CCHC-type" evidence="9">
    <location>
        <begin position="392"/>
        <end position="405"/>
    </location>
</feature>
<feature type="domain" description="CCHC-type" evidence="9">
    <location>
        <begin position="433"/>
        <end position="446"/>
    </location>
</feature>
<comment type="caution">
    <text evidence="10">The sequence shown here is derived from an EMBL/GenBank/DDBJ whole genome shotgun (WGS) entry which is preliminary data.</text>
</comment>
<dbReference type="GO" id="GO:0008270">
    <property type="term" value="F:zinc ion binding"/>
    <property type="evidence" value="ECO:0007669"/>
    <property type="project" value="UniProtKB-KW"/>
</dbReference>
<keyword evidence="11" id="KW-1185">Reference proteome</keyword>
<dbReference type="GO" id="GO:0071038">
    <property type="term" value="P:TRAMP-dependent tRNA surveillance pathway"/>
    <property type="evidence" value="ECO:0007669"/>
    <property type="project" value="TreeGrafter"/>
</dbReference>
<dbReference type="SUPFAM" id="SSF57756">
    <property type="entry name" value="Retrovirus zinc finger-like domains"/>
    <property type="match status" value="2"/>
</dbReference>
<dbReference type="InterPro" id="IPR001878">
    <property type="entry name" value="Znf_CCHC"/>
</dbReference>
<evidence type="ECO:0000256" key="3">
    <source>
        <dbReference type="ARBA" id="ARBA00022737"/>
    </source>
</evidence>
<feature type="compositionally biased region" description="Polar residues" evidence="8">
    <location>
        <begin position="22"/>
        <end position="46"/>
    </location>
</feature>
<dbReference type="InterPro" id="IPR036875">
    <property type="entry name" value="Znf_CCHC_sf"/>
</dbReference>
<dbReference type="Proteomes" id="UP001175353">
    <property type="component" value="Unassembled WGS sequence"/>
</dbReference>
<name>A0AAN6KTX2_9PEZI</name>
<gene>
    <name evidence="10" type="ORF">LTR91_005357</name>
</gene>
<organism evidence="10 11">
    <name type="scientific">Friedmanniomyces endolithicus</name>
    <dbReference type="NCBI Taxonomy" id="329885"/>
    <lineage>
        <taxon>Eukaryota</taxon>
        <taxon>Fungi</taxon>
        <taxon>Dikarya</taxon>
        <taxon>Ascomycota</taxon>
        <taxon>Pezizomycotina</taxon>
        <taxon>Dothideomycetes</taxon>
        <taxon>Dothideomycetidae</taxon>
        <taxon>Mycosphaerellales</taxon>
        <taxon>Teratosphaeriaceae</taxon>
        <taxon>Friedmanniomyces</taxon>
    </lineage>
</organism>
<dbReference type="Gene3D" id="4.10.60.10">
    <property type="entry name" value="Zinc finger, CCHC-type"/>
    <property type="match status" value="2"/>
</dbReference>
<dbReference type="GO" id="GO:0003723">
    <property type="term" value="F:RNA binding"/>
    <property type="evidence" value="ECO:0007669"/>
    <property type="project" value="TreeGrafter"/>
</dbReference>
<dbReference type="AlphaFoldDB" id="A0AAN6KTX2"/>
<dbReference type="GO" id="GO:0071035">
    <property type="term" value="P:nuclear polyadenylation-dependent rRNA catabolic process"/>
    <property type="evidence" value="ECO:0007669"/>
    <property type="project" value="TreeGrafter"/>
</dbReference>
<dbReference type="GO" id="GO:0071037">
    <property type="term" value="P:nuclear polyadenylation-dependent snRNA catabolic process"/>
    <property type="evidence" value="ECO:0007669"/>
    <property type="project" value="TreeGrafter"/>
</dbReference>
<keyword evidence="3" id="KW-0677">Repeat</keyword>
<evidence type="ECO:0000256" key="2">
    <source>
        <dbReference type="ARBA" id="ARBA00022723"/>
    </source>
</evidence>
<dbReference type="PANTHER" id="PTHR46543">
    <property type="entry name" value="ZINC FINGER CCHC DOMAIN-CONTAINING PROTEIN 7"/>
    <property type="match status" value="1"/>
</dbReference>
<keyword evidence="5" id="KW-0862">Zinc</keyword>
<dbReference type="GO" id="GO:0031499">
    <property type="term" value="C:TRAMP complex"/>
    <property type="evidence" value="ECO:0007669"/>
    <property type="project" value="TreeGrafter"/>
</dbReference>
<evidence type="ECO:0000259" key="9">
    <source>
        <dbReference type="PROSITE" id="PS50158"/>
    </source>
</evidence>
<dbReference type="InterPro" id="IPR051644">
    <property type="entry name" value="TRAMP_AT-DNA-binding"/>
</dbReference>
<reference evidence="10" key="1">
    <citation type="submission" date="2023-06" db="EMBL/GenBank/DDBJ databases">
        <title>Black Yeasts Isolated from many extreme environments.</title>
        <authorList>
            <person name="Coleine C."/>
            <person name="Stajich J.E."/>
            <person name="Selbmann L."/>
        </authorList>
    </citation>
    <scope>NUCLEOTIDE SEQUENCE</scope>
    <source>
        <strain evidence="10">CCFEE 5200</strain>
    </source>
</reference>
<comment type="subcellular location">
    <subcellularLocation>
        <location evidence="1">Nucleus</location>
    </subcellularLocation>
</comment>